<name>A0A4Z1HS76_9HELO</name>
<dbReference type="Proteomes" id="UP000297527">
    <property type="component" value="Unassembled WGS sequence"/>
</dbReference>
<evidence type="ECO:0000256" key="1">
    <source>
        <dbReference type="SAM" id="MobiDB-lite"/>
    </source>
</evidence>
<dbReference type="EMBL" id="PQXN01000152">
    <property type="protein sequence ID" value="TGO51888.1"/>
    <property type="molecule type" value="Genomic_DNA"/>
</dbReference>
<accession>A0A4Z1HS76</accession>
<dbReference type="AlphaFoldDB" id="A0A4Z1HS76"/>
<feature type="compositionally biased region" description="Basic and acidic residues" evidence="1">
    <location>
        <begin position="150"/>
        <end position="173"/>
    </location>
</feature>
<evidence type="ECO:0000313" key="3">
    <source>
        <dbReference type="Proteomes" id="UP000297527"/>
    </source>
</evidence>
<proteinExistence type="predicted"/>
<protein>
    <submittedName>
        <fullName evidence="2">Uncharacterized protein</fullName>
    </submittedName>
</protein>
<reference evidence="2 3" key="1">
    <citation type="submission" date="2017-12" db="EMBL/GenBank/DDBJ databases">
        <title>Comparative genomics of Botrytis spp.</title>
        <authorList>
            <person name="Valero-Jimenez C.A."/>
            <person name="Tapia P."/>
            <person name="Veloso J."/>
            <person name="Silva-Moreno E."/>
            <person name="Staats M."/>
            <person name="Valdes J.H."/>
            <person name="Van Kan J.A.L."/>
        </authorList>
    </citation>
    <scope>NUCLEOTIDE SEQUENCE [LARGE SCALE GENOMIC DNA]</scope>
    <source>
        <strain evidence="2 3">MUCL11595</strain>
    </source>
</reference>
<organism evidence="2 3">
    <name type="scientific">Botryotinia convoluta</name>
    <dbReference type="NCBI Taxonomy" id="54673"/>
    <lineage>
        <taxon>Eukaryota</taxon>
        <taxon>Fungi</taxon>
        <taxon>Dikarya</taxon>
        <taxon>Ascomycota</taxon>
        <taxon>Pezizomycotina</taxon>
        <taxon>Leotiomycetes</taxon>
        <taxon>Helotiales</taxon>
        <taxon>Sclerotiniaceae</taxon>
        <taxon>Botryotinia</taxon>
    </lineage>
</organism>
<feature type="region of interest" description="Disordered" evidence="1">
    <location>
        <begin position="150"/>
        <end position="194"/>
    </location>
</feature>
<comment type="caution">
    <text evidence="2">The sequence shown here is derived from an EMBL/GenBank/DDBJ whole genome shotgun (WGS) entry which is preliminary data.</text>
</comment>
<keyword evidence="3" id="KW-1185">Reference proteome</keyword>
<evidence type="ECO:0000313" key="2">
    <source>
        <dbReference type="EMBL" id="TGO51888.1"/>
    </source>
</evidence>
<sequence length="194" mass="21937">MVLGRGSASFCNYCQLVHNRVSECQGSNKDTITEEAHVVLTARMLLFGHGTIKSIAVGLPKNSIQDLFDLHCPSFLDYVLENDIVVNSQTIHLPRANAAPFQDSLPKNFIFHCMMARDDEHRESYLMDEIGLPELYDRWILAQQTKTGIERSRRENEDLRSIQKSKHLDRNNERTGVMSSAGDSNQSGRSSIVQ</sequence>
<feature type="compositionally biased region" description="Polar residues" evidence="1">
    <location>
        <begin position="177"/>
        <end position="194"/>
    </location>
</feature>
<gene>
    <name evidence="2" type="ORF">BCON_0152g00100</name>
</gene>